<keyword evidence="2" id="KW-1185">Reference proteome</keyword>
<dbReference type="EMBL" id="JQBS01000035">
    <property type="protein sequence ID" value="KRN54835.1"/>
    <property type="molecule type" value="Genomic_DNA"/>
</dbReference>
<evidence type="ECO:0000313" key="1">
    <source>
        <dbReference type="EMBL" id="KRN54835.1"/>
    </source>
</evidence>
<reference evidence="1 2" key="1">
    <citation type="journal article" date="2015" name="Genome Announc.">
        <title>Expanding the biotechnology potential of lactobacilli through comparative genomics of 213 strains and associated genera.</title>
        <authorList>
            <person name="Sun Z."/>
            <person name="Harris H.M."/>
            <person name="McCann A."/>
            <person name="Guo C."/>
            <person name="Argimon S."/>
            <person name="Zhang W."/>
            <person name="Yang X."/>
            <person name="Jeffery I.B."/>
            <person name="Cooney J.C."/>
            <person name="Kagawa T.F."/>
            <person name="Liu W."/>
            <person name="Song Y."/>
            <person name="Salvetti E."/>
            <person name="Wrobel A."/>
            <person name="Rasinkangas P."/>
            <person name="Parkhill J."/>
            <person name="Rea M.C."/>
            <person name="O'Sullivan O."/>
            <person name="Ritari J."/>
            <person name="Douillard F.P."/>
            <person name="Paul Ross R."/>
            <person name="Yang R."/>
            <person name="Briner A.E."/>
            <person name="Felis G.E."/>
            <person name="de Vos W.M."/>
            <person name="Barrangou R."/>
            <person name="Klaenhammer T.R."/>
            <person name="Caufield P.W."/>
            <person name="Cui Y."/>
            <person name="Zhang H."/>
            <person name="O'Toole P.W."/>
        </authorList>
    </citation>
    <scope>NUCLEOTIDE SEQUENCE [LARGE SCALE GENOMIC DNA]</scope>
    <source>
        <strain evidence="1 2">DSM 20623</strain>
    </source>
</reference>
<protein>
    <submittedName>
        <fullName evidence="1">Uncharacterized protein</fullName>
    </submittedName>
</protein>
<proteinExistence type="predicted"/>
<dbReference type="AlphaFoldDB" id="A0A0R2HPN4"/>
<accession>A0A0R2HPN4</accession>
<gene>
    <name evidence="1" type="ORF">IV74_GL002425</name>
</gene>
<comment type="caution">
    <text evidence="1">The sequence shown here is derived from an EMBL/GenBank/DDBJ whole genome shotgun (WGS) entry which is preliminary data.</text>
</comment>
<dbReference type="Proteomes" id="UP000051658">
    <property type="component" value="Unassembled WGS sequence"/>
</dbReference>
<evidence type="ECO:0000313" key="2">
    <source>
        <dbReference type="Proteomes" id="UP000051658"/>
    </source>
</evidence>
<dbReference type="PATRIC" id="fig|1449336.4.peg.2463"/>
<sequence length="135" mass="14342">MAMQLVQNGVPLVSINNGDVEVLKNTQTNFVRQYSSGTFNITKAGEGNLGINLSAGVDLASIESKVIEVKIPGTPYYVAVKVSGNIGMGYTFTPINSDGWKYAGEIGATLGFGGKVGTEFGNKDYSKDSINDFDF</sequence>
<organism evidence="1 2">
    <name type="scientific">Carnobacterium divergens DSM 20623</name>
    <dbReference type="NCBI Taxonomy" id="1449336"/>
    <lineage>
        <taxon>Bacteria</taxon>
        <taxon>Bacillati</taxon>
        <taxon>Bacillota</taxon>
        <taxon>Bacilli</taxon>
        <taxon>Lactobacillales</taxon>
        <taxon>Carnobacteriaceae</taxon>
        <taxon>Carnobacterium</taxon>
    </lineage>
</organism>
<name>A0A0R2HPN4_CARDV</name>